<accession>A0A382A8B0</accession>
<dbReference type="InterPro" id="IPR052900">
    <property type="entry name" value="Phospholipid_Metab_Enz"/>
</dbReference>
<evidence type="ECO:0000259" key="1">
    <source>
        <dbReference type="Pfam" id="PF09423"/>
    </source>
</evidence>
<dbReference type="PANTHER" id="PTHR43606:SF7">
    <property type="entry name" value="PHOSPHATASE, PUTATIVE (AFU_ORTHOLOGUE AFUA_6G08710)-RELATED"/>
    <property type="match status" value="1"/>
</dbReference>
<dbReference type="Pfam" id="PF09423">
    <property type="entry name" value="PhoD"/>
    <property type="match status" value="1"/>
</dbReference>
<feature type="non-terminal residue" evidence="2">
    <location>
        <position position="1"/>
    </location>
</feature>
<feature type="domain" description="PhoD-like phosphatase metallophosphatase" evidence="1">
    <location>
        <begin position="1"/>
        <end position="109"/>
    </location>
</feature>
<sequence length="155" mass="17281">NRNRIFDFIEKHTLENLVVLTGDIHSSWALDVPRDPWGAYDSTTGLGSLAVEFVTPAVSSPSQFTTRPEEADAAHQARMAASPHLKFVDQVHRGYFVLDITPERAQADWYFVSTVATRSDEQRFIRGFYTSAGSNHLREATRPIASRPDAPPLAP</sequence>
<name>A0A382A8B0_9ZZZZ</name>
<dbReference type="InterPro" id="IPR018946">
    <property type="entry name" value="PhoD-like_MPP"/>
</dbReference>
<dbReference type="EMBL" id="UINC01024229">
    <property type="protein sequence ID" value="SVA97461.1"/>
    <property type="molecule type" value="Genomic_DNA"/>
</dbReference>
<organism evidence="2">
    <name type="scientific">marine metagenome</name>
    <dbReference type="NCBI Taxonomy" id="408172"/>
    <lineage>
        <taxon>unclassified sequences</taxon>
        <taxon>metagenomes</taxon>
        <taxon>ecological metagenomes</taxon>
    </lineage>
</organism>
<gene>
    <name evidence="2" type="ORF">METZ01_LOCUS150315</name>
</gene>
<dbReference type="PANTHER" id="PTHR43606">
    <property type="entry name" value="PHOSPHATASE, PUTATIVE (AFU_ORTHOLOGUE AFUA_6G08710)-RELATED"/>
    <property type="match status" value="1"/>
</dbReference>
<proteinExistence type="predicted"/>
<dbReference type="AlphaFoldDB" id="A0A382A8B0"/>
<evidence type="ECO:0000313" key="2">
    <source>
        <dbReference type="EMBL" id="SVA97461.1"/>
    </source>
</evidence>
<dbReference type="Gene3D" id="3.60.21.70">
    <property type="entry name" value="PhoD-like phosphatase"/>
    <property type="match status" value="1"/>
</dbReference>
<reference evidence="2" key="1">
    <citation type="submission" date="2018-05" db="EMBL/GenBank/DDBJ databases">
        <authorList>
            <person name="Lanie J.A."/>
            <person name="Ng W.-L."/>
            <person name="Kazmierczak K.M."/>
            <person name="Andrzejewski T.M."/>
            <person name="Davidsen T.M."/>
            <person name="Wayne K.J."/>
            <person name="Tettelin H."/>
            <person name="Glass J.I."/>
            <person name="Rusch D."/>
            <person name="Podicherti R."/>
            <person name="Tsui H.-C.T."/>
            <person name="Winkler M.E."/>
        </authorList>
    </citation>
    <scope>NUCLEOTIDE SEQUENCE</scope>
</reference>
<protein>
    <recommendedName>
        <fullName evidence="1">PhoD-like phosphatase metallophosphatase domain-containing protein</fullName>
    </recommendedName>
</protein>
<dbReference type="InterPro" id="IPR038607">
    <property type="entry name" value="PhoD-like_sf"/>
</dbReference>